<dbReference type="Proteomes" id="UP001558713">
    <property type="component" value="Unassembled WGS sequence"/>
</dbReference>
<dbReference type="SUPFAM" id="SSF53098">
    <property type="entry name" value="Ribonuclease H-like"/>
    <property type="match status" value="1"/>
</dbReference>
<feature type="domain" description="hAT-like transposase RNase-H fold" evidence="2">
    <location>
        <begin position="6"/>
        <end position="52"/>
    </location>
</feature>
<keyword evidence="5" id="KW-1185">Reference proteome</keyword>
<dbReference type="EMBL" id="JBANAX010000875">
    <property type="protein sequence ID" value="KAL1190491.1"/>
    <property type="molecule type" value="Genomic_DNA"/>
</dbReference>
<dbReference type="Pfam" id="PF14372">
    <property type="entry name" value="hAT-like_RNase-H"/>
    <property type="match status" value="1"/>
</dbReference>
<gene>
    <name evidence="3" type="ORF">V5N11_007744</name>
    <name evidence="4" type="ORF">V5N11_020062</name>
</gene>
<reference evidence="4 5" key="1">
    <citation type="submission" date="2024-04" db="EMBL/GenBank/DDBJ databases">
        <title>Genome assembly C_amara_ONT_v2.</title>
        <authorList>
            <person name="Yant L."/>
            <person name="Moore C."/>
            <person name="Slenker M."/>
        </authorList>
    </citation>
    <scope>NUCLEOTIDE SEQUENCE [LARGE SCALE GENOMIC DNA]</scope>
    <source>
        <tissue evidence="4">Leaf</tissue>
    </source>
</reference>
<dbReference type="EMBL" id="JBANAX010000030">
    <property type="protein sequence ID" value="KAL1225483.1"/>
    <property type="molecule type" value="Genomic_DNA"/>
</dbReference>
<protein>
    <submittedName>
        <fullName evidence="4">AC transposase</fullName>
    </submittedName>
</protein>
<evidence type="ECO:0000259" key="2">
    <source>
        <dbReference type="Pfam" id="PF14372"/>
    </source>
</evidence>
<sequence>MFKTNVNSVFDPRRKMQFVSLCFDSIYGKDTAENIQAKESVLTVLRNLYEEYSMLMKASDDAANTTSASEIPASSFQSYMSDDEDGYESMDFLYTQMVNEKGTEEGSSELEMYLMEKVELQATNNLGMNYNVLSWWKKNTPKYPVLAELARDVLAIQVSTVASESAFSTSGRILDPYRSSLTPYMIEALICTQQWLRASMETETSLSTMTQMLEELDFHESLDSRRQPGH</sequence>
<evidence type="ECO:0000313" key="4">
    <source>
        <dbReference type="EMBL" id="KAL1225483.1"/>
    </source>
</evidence>
<dbReference type="InterPro" id="IPR012337">
    <property type="entry name" value="RNaseH-like_sf"/>
</dbReference>
<evidence type="ECO:0000313" key="3">
    <source>
        <dbReference type="EMBL" id="KAL1190491.1"/>
    </source>
</evidence>
<comment type="caution">
    <text evidence="4">The sequence shown here is derived from an EMBL/GenBank/DDBJ whole genome shotgun (WGS) entry which is preliminary data.</text>
</comment>
<proteinExistence type="predicted"/>
<dbReference type="InterPro" id="IPR008906">
    <property type="entry name" value="HATC_C_dom"/>
</dbReference>
<name>A0ABD1C7M6_CARAN</name>
<dbReference type="PANTHER" id="PTHR23272:SF187">
    <property type="entry name" value="AC9 TRANSPOSASE-RELATED"/>
    <property type="match status" value="1"/>
</dbReference>
<accession>A0ABD1C7M6</accession>
<evidence type="ECO:0000313" key="5">
    <source>
        <dbReference type="Proteomes" id="UP001558713"/>
    </source>
</evidence>
<organism evidence="4 5">
    <name type="scientific">Cardamine amara subsp. amara</name>
    <dbReference type="NCBI Taxonomy" id="228776"/>
    <lineage>
        <taxon>Eukaryota</taxon>
        <taxon>Viridiplantae</taxon>
        <taxon>Streptophyta</taxon>
        <taxon>Embryophyta</taxon>
        <taxon>Tracheophyta</taxon>
        <taxon>Spermatophyta</taxon>
        <taxon>Magnoliopsida</taxon>
        <taxon>eudicotyledons</taxon>
        <taxon>Gunneridae</taxon>
        <taxon>Pentapetalae</taxon>
        <taxon>rosids</taxon>
        <taxon>malvids</taxon>
        <taxon>Brassicales</taxon>
        <taxon>Brassicaceae</taxon>
        <taxon>Cardamineae</taxon>
        <taxon>Cardamine</taxon>
    </lineage>
</organism>
<dbReference type="Pfam" id="PF05699">
    <property type="entry name" value="Dimer_Tnp_hAT"/>
    <property type="match status" value="1"/>
</dbReference>
<evidence type="ECO:0000259" key="1">
    <source>
        <dbReference type="Pfam" id="PF05699"/>
    </source>
</evidence>
<dbReference type="AlphaFoldDB" id="A0ABD1C7M6"/>
<feature type="domain" description="HAT C-terminal dimerisation" evidence="1">
    <location>
        <begin position="109"/>
        <end position="196"/>
    </location>
</feature>
<dbReference type="PANTHER" id="PTHR23272">
    <property type="entry name" value="BED FINGER-RELATED"/>
    <property type="match status" value="1"/>
</dbReference>
<dbReference type="InterPro" id="IPR025525">
    <property type="entry name" value="hAT-like_transposase_RNase-H"/>
</dbReference>